<dbReference type="InterPro" id="IPR028098">
    <property type="entry name" value="Glyco_trans_4-like_N"/>
</dbReference>
<accession>A0A0B6DRK8</accession>
<dbReference type="GO" id="GO:0009103">
    <property type="term" value="P:lipopolysaccharide biosynthetic process"/>
    <property type="evidence" value="ECO:0007669"/>
    <property type="project" value="TreeGrafter"/>
</dbReference>
<evidence type="ECO:0000256" key="1">
    <source>
        <dbReference type="ARBA" id="ARBA00022679"/>
    </source>
</evidence>
<feature type="domain" description="Glycosyl transferase family 1" evidence="2">
    <location>
        <begin position="159"/>
        <end position="306"/>
    </location>
</feature>
<reference evidence="5" key="1">
    <citation type="submission" date="2019-08" db="EMBL/GenBank/DDBJ databases">
        <authorList>
            <person name="Busch A."/>
        </authorList>
    </citation>
    <scope>NUCLEOTIDE SEQUENCE</scope>
    <source>
        <strain evidence="5">15T0085</strain>
        <strain evidence="4">17T1429</strain>
    </source>
</reference>
<dbReference type="InterPro" id="IPR001296">
    <property type="entry name" value="Glyco_trans_1"/>
</dbReference>
<dbReference type="RefSeq" id="WP_003016699.1">
    <property type="nucleotide sequence ID" value="NZ_CP009693.1"/>
</dbReference>
<feature type="domain" description="Glycosyltransferase subfamily 4-like N-terminal" evidence="3">
    <location>
        <begin position="39"/>
        <end position="151"/>
    </location>
</feature>
<dbReference type="PANTHER" id="PTHR46401:SF2">
    <property type="entry name" value="GLYCOSYLTRANSFERASE WBBK-RELATED"/>
    <property type="match status" value="1"/>
</dbReference>
<sequence length="337" mass="38989">MSKLLIDTRWQGKHGIGRYACEIIKYLPQNFITTSKHIKPFSLKDLFYLSFLIRKKDVLGYYTFAANVPLPIFLRANKPIIITIHDLIPIISKYESNFIKKLYFEKILKPLIKRENVKIMTVSNFSKNQILEWSGIDSSKVIVAYNGISTAFDYKPTTVKQKFFLYIGNRRPHKNIEIIFKAFKNFKYYDEYNLVFSGEMDHQLLNYAKKYNVCLSKIQTIGLDANDELLAKYYQSATATILPSFEEGFGLPLVESMACGTPVLASKIEVLQEIAAQAGLYFDPYSADELYSNIQKLIDDKELYNQKVELSLVRAKQFNWDQTANIVQDELKKLNLL</sequence>
<evidence type="ECO:0000313" key="5">
    <source>
        <dbReference type="EMBL" id="NDS67971.1"/>
    </source>
</evidence>
<dbReference type="KEGG" id="ftz:CH68_1550"/>
<dbReference type="Pfam" id="PF00534">
    <property type="entry name" value="Glycos_transf_1"/>
    <property type="match status" value="1"/>
</dbReference>
<evidence type="ECO:0000259" key="2">
    <source>
        <dbReference type="Pfam" id="PF00534"/>
    </source>
</evidence>
<comment type="caution">
    <text evidence="5">The sequence shown here is derived from an EMBL/GenBank/DDBJ whole genome shotgun (WGS) entry which is preliminary data.</text>
</comment>
<evidence type="ECO:0000313" key="4">
    <source>
        <dbReference type="EMBL" id="NDR88883.1"/>
    </source>
</evidence>
<name>A0A0B6DRK8_FRATU</name>
<dbReference type="SUPFAM" id="SSF53756">
    <property type="entry name" value="UDP-Glycosyltransferase/glycogen phosphorylase"/>
    <property type="match status" value="1"/>
</dbReference>
<dbReference type="Pfam" id="PF13439">
    <property type="entry name" value="Glyco_transf_4"/>
    <property type="match status" value="1"/>
</dbReference>
<organism evidence="5">
    <name type="scientific">Francisella tularensis subsp. holarctica</name>
    <dbReference type="NCBI Taxonomy" id="119857"/>
    <lineage>
        <taxon>Bacteria</taxon>
        <taxon>Pseudomonadati</taxon>
        <taxon>Pseudomonadota</taxon>
        <taxon>Gammaproteobacteria</taxon>
        <taxon>Thiotrichales</taxon>
        <taxon>Francisellaceae</taxon>
        <taxon>Francisella</taxon>
    </lineage>
</organism>
<dbReference type="CDD" id="cd03809">
    <property type="entry name" value="GT4_MtfB-like"/>
    <property type="match status" value="1"/>
</dbReference>
<proteinExistence type="predicted"/>
<dbReference type="PANTHER" id="PTHR46401">
    <property type="entry name" value="GLYCOSYLTRANSFERASE WBBK-RELATED"/>
    <property type="match status" value="1"/>
</dbReference>
<evidence type="ECO:0000259" key="3">
    <source>
        <dbReference type="Pfam" id="PF13439"/>
    </source>
</evidence>
<keyword evidence="1 5" id="KW-0808">Transferase</keyword>
<dbReference type="KEGG" id="ftv:CH67_1820"/>
<gene>
    <name evidence="5" type="ORF">FWI86_02405</name>
    <name evidence="4" type="ORF">FWJ04_04220</name>
</gene>
<dbReference type="HOGENOM" id="CLU_009583_27_5_6"/>
<protein>
    <submittedName>
        <fullName evidence="5">Glycosyltransferase family 4 protein</fullName>
    </submittedName>
</protein>
<dbReference type="Gene3D" id="3.40.50.2000">
    <property type="entry name" value="Glycogen Phosphorylase B"/>
    <property type="match status" value="2"/>
</dbReference>
<dbReference type="GO" id="GO:0016757">
    <property type="term" value="F:glycosyltransferase activity"/>
    <property type="evidence" value="ECO:0007669"/>
    <property type="project" value="InterPro"/>
</dbReference>
<dbReference type="OMA" id="DYELWLA"/>
<dbReference type="EMBL" id="JAAGJP010000010">
    <property type="protein sequence ID" value="NDS67971.1"/>
    <property type="molecule type" value="Genomic_DNA"/>
</dbReference>
<reference evidence="5" key="2">
    <citation type="submission" date="2020-02" db="EMBL/GenBank/DDBJ databases">
        <title>Using affinity propagation clustering for identifying bacterial clades and subclades with whole-genome sequences of Francisella tularensis.</title>
        <authorList>
            <person name="Homeier-Bachmann T."/>
            <person name="Abdel-Glil M.Y."/>
            <person name="Hackbart A."/>
            <person name="Hotzel H."/>
            <person name="Tomaso H."/>
        </authorList>
    </citation>
    <scope>NUCLEOTIDE SEQUENCE</scope>
    <source>
        <strain evidence="5">15T0085</strain>
        <strain evidence="4">17T1429</strain>
    </source>
</reference>
<dbReference type="eggNOG" id="COG0438">
    <property type="taxonomic scope" value="Bacteria"/>
</dbReference>
<dbReference type="EMBL" id="JAAGKH010000024">
    <property type="protein sequence ID" value="NDR88883.1"/>
    <property type="molecule type" value="Genomic_DNA"/>
</dbReference>
<dbReference type="AlphaFoldDB" id="A0A0B6DRK8"/>
<dbReference type="KEGG" id="ftc:DA46_1328"/>